<name>A0AAE0X000_9PEZI</name>
<evidence type="ECO:0000256" key="7">
    <source>
        <dbReference type="SAM" id="Phobius"/>
    </source>
</evidence>
<gene>
    <name evidence="9" type="ORF">B0T22DRAFT_522843</name>
</gene>
<dbReference type="InterPro" id="IPR049326">
    <property type="entry name" value="Rhodopsin_dom_fungi"/>
</dbReference>
<comment type="caution">
    <text evidence="9">The sequence shown here is derived from an EMBL/GenBank/DDBJ whole genome shotgun (WGS) entry which is preliminary data.</text>
</comment>
<evidence type="ECO:0000256" key="3">
    <source>
        <dbReference type="ARBA" id="ARBA00022989"/>
    </source>
</evidence>
<dbReference type="PANTHER" id="PTHR33048:SF155">
    <property type="entry name" value="INTEGRAL MEMBRANE PROTEIN"/>
    <property type="match status" value="1"/>
</dbReference>
<feature type="domain" description="Rhodopsin" evidence="8">
    <location>
        <begin position="40"/>
        <end position="278"/>
    </location>
</feature>
<evidence type="ECO:0000256" key="2">
    <source>
        <dbReference type="ARBA" id="ARBA00022692"/>
    </source>
</evidence>
<evidence type="ECO:0000256" key="5">
    <source>
        <dbReference type="ARBA" id="ARBA00038359"/>
    </source>
</evidence>
<organism evidence="9 10">
    <name type="scientific">Podospora appendiculata</name>
    <dbReference type="NCBI Taxonomy" id="314037"/>
    <lineage>
        <taxon>Eukaryota</taxon>
        <taxon>Fungi</taxon>
        <taxon>Dikarya</taxon>
        <taxon>Ascomycota</taxon>
        <taxon>Pezizomycotina</taxon>
        <taxon>Sordariomycetes</taxon>
        <taxon>Sordariomycetidae</taxon>
        <taxon>Sordariales</taxon>
        <taxon>Podosporaceae</taxon>
        <taxon>Podospora</taxon>
    </lineage>
</organism>
<proteinExistence type="inferred from homology"/>
<protein>
    <recommendedName>
        <fullName evidence="8">Rhodopsin domain-containing protein</fullName>
    </recommendedName>
</protein>
<dbReference type="Proteomes" id="UP001270362">
    <property type="component" value="Unassembled WGS sequence"/>
</dbReference>
<feature type="transmembrane region" description="Helical" evidence="7">
    <location>
        <begin position="182"/>
        <end position="206"/>
    </location>
</feature>
<evidence type="ECO:0000259" key="8">
    <source>
        <dbReference type="Pfam" id="PF20684"/>
    </source>
</evidence>
<sequence>MSSADPTDWPPGWAEENKGPRIIAITVALTFITFLFVVGRIWSRRLSLRKLAVDDFVCIICICLSISYVAVSIVTVHHGGGRHIMTLSQEEQQSAIYFTVVSFVPGVLGFIVPKFACVILLAKLLNPGRYHLWFMWASCILYGILGIAMLAVNFGQCTPAAAQWGAVPGVCWDRKITVDYSLSLGIVSAIFDFYIAIYPTIVLFGLQLNWQKKLALASSLGFGYCAGCVTIYKCTTLPGLLHLADFTYAADDVIIWTNIEGNLVLIGACIPTLFPLVKLLFGKRALGGSTPPDTDAPSKPTLANTNGVVTIGSYAKNKKHRKSLSHFDNLDEADSKYIILEERSFHYSTTEVTDPEAEGRSLEDQKQTKLSGW</sequence>
<dbReference type="InterPro" id="IPR052337">
    <property type="entry name" value="SAT4-like"/>
</dbReference>
<dbReference type="AlphaFoldDB" id="A0AAE0X000"/>
<feature type="transmembrane region" description="Helical" evidence="7">
    <location>
        <begin position="253"/>
        <end position="274"/>
    </location>
</feature>
<keyword evidence="10" id="KW-1185">Reference proteome</keyword>
<evidence type="ECO:0000313" key="9">
    <source>
        <dbReference type="EMBL" id="KAK3681652.1"/>
    </source>
</evidence>
<dbReference type="EMBL" id="JAULSO010000006">
    <property type="protein sequence ID" value="KAK3681652.1"/>
    <property type="molecule type" value="Genomic_DNA"/>
</dbReference>
<evidence type="ECO:0000256" key="6">
    <source>
        <dbReference type="SAM" id="MobiDB-lite"/>
    </source>
</evidence>
<feature type="transmembrane region" description="Helical" evidence="7">
    <location>
        <begin position="213"/>
        <end position="233"/>
    </location>
</feature>
<comment type="similarity">
    <text evidence="5">Belongs to the SAT4 family.</text>
</comment>
<dbReference type="GO" id="GO:0016020">
    <property type="term" value="C:membrane"/>
    <property type="evidence" value="ECO:0007669"/>
    <property type="project" value="UniProtKB-SubCell"/>
</dbReference>
<feature type="transmembrane region" description="Helical" evidence="7">
    <location>
        <begin position="133"/>
        <end position="154"/>
    </location>
</feature>
<feature type="transmembrane region" description="Helical" evidence="7">
    <location>
        <begin position="95"/>
        <end position="121"/>
    </location>
</feature>
<feature type="region of interest" description="Disordered" evidence="6">
    <location>
        <begin position="349"/>
        <end position="373"/>
    </location>
</feature>
<keyword evidence="4 7" id="KW-0472">Membrane</keyword>
<reference evidence="9" key="2">
    <citation type="submission" date="2023-06" db="EMBL/GenBank/DDBJ databases">
        <authorList>
            <consortium name="Lawrence Berkeley National Laboratory"/>
            <person name="Haridas S."/>
            <person name="Hensen N."/>
            <person name="Bonometti L."/>
            <person name="Westerberg I."/>
            <person name="Brannstrom I.O."/>
            <person name="Guillou S."/>
            <person name="Cros-Aarteil S."/>
            <person name="Calhoun S."/>
            <person name="Kuo A."/>
            <person name="Mondo S."/>
            <person name="Pangilinan J."/>
            <person name="Riley R."/>
            <person name="Labutti K."/>
            <person name="Andreopoulos B."/>
            <person name="Lipzen A."/>
            <person name="Chen C."/>
            <person name="Yanf M."/>
            <person name="Daum C."/>
            <person name="Ng V."/>
            <person name="Clum A."/>
            <person name="Steindorff A."/>
            <person name="Ohm R."/>
            <person name="Martin F."/>
            <person name="Silar P."/>
            <person name="Natvig D."/>
            <person name="Lalanne C."/>
            <person name="Gautier V."/>
            <person name="Ament-Velasquez S.L."/>
            <person name="Kruys A."/>
            <person name="Hutchinson M.I."/>
            <person name="Powell A.J."/>
            <person name="Barry K."/>
            <person name="Miller A.N."/>
            <person name="Grigoriev I.V."/>
            <person name="Debuchy R."/>
            <person name="Gladieux P."/>
            <person name="Thoren M.H."/>
            <person name="Johannesson H."/>
        </authorList>
    </citation>
    <scope>NUCLEOTIDE SEQUENCE</scope>
    <source>
        <strain evidence="9">CBS 314.62</strain>
    </source>
</reference>
<evidence type="ECO:0000256" key="4">
    <source>
        <dbReference type="ARBA" id="ARBA00023136"/>
    </source>
</evidence>
<reference evidence="9" key="1">
    <citation type="journal article" date="2023" name="Mol. Phylogenet. Evol.">
        <title>Genome-scale phylogeny and comparative genomics of the fungal order Sordariales.</title>
        <authorList>
            <person name="Hensen N."/>
            <person name="Bonometti L."/>
            <person name="Westerberg I."/>
            <person name="Brannstrom I.O."/>
            <person name="Guillou S."/>
            <person name="Cros-Aarteil S."/>
            <person name="Calhoun S."/>
            <person name="Haridas S."/>
            <person name="Kuo A."/>
            <person name="Mondo S."/>
            <person name="Pangilinan J."/>
            <person name="Riley R."/>
            <person name="LaButti K."/>
            <person name="Andreopoulos B."/>
            <person name="Lipzen A."/>
            <person name="Chen C."/>
            <person name="Yan M."/>
            <person name="Daum C."/>
            <person name="Ng V."/>
            <person name="Clum A."/>
            <person name="Steindorff A."/>
            <person name="Ohm R.A."/>
            <person name="Martin F."/>
            <person name="Silar P."/>
            <person name="Natvig D.O."/>
            <person name="Lalanne C."/>
            <person name="Gautier V."/>
            <person name="Ament-Velasquez S.L."/>
            <person name="Kruys A."/>
            <person name="Hutchinson M.I."/>
            <person name="Powell A.J."/>
            <person name="Barry K."/>
            <person name="Miller A.N."/>
            <person name="Grigoriev I.V."/>
            <person name="Debuchy R."/>
            <person name="Gladieux P."/>
            <person name="Hiltunen Thoren M."/>
            <person name="Johannesson H."/>
        </authorList>
    </citation>
    <scope>NUCLEOTIDE SEQUENCE</scope>
    <source>
        <strain evidence="9">CBS 314.62</strain>
    </source>
</reference>
<feature type="transmembrane region" description="Helical" evidence="7">
    <location>
        <begin position="20"/>
        <end position="39"/>
    </location>
</feature>
<feature type="transmembrane region" description="Helical" evidence="7">
    <location>
        <begin position="51"/>
        <end position="75"/>
    </location>
</feature>
<evidence type="ECO:0000313" key="10">
    <source>
        <dbReference type="Proteomes" id="UP001270362"/>
    </source>
</evidence>
<feature type="compositionally biased region" description="Basic and acidic residues" evidence="6">
    <location>
        <begin position="357"/>
        <end position="367"/>
    </location>
</feature>
<comment type="subcellular location">
    <subcellularLocation>
        <location evidence="1">Membrane</location>
        <topology evidence="1">Multi-pass membrane protein</topology>
    </subcellularLocation>
</comment>
<evidence type="ECO:0000256" key="1">
    <source>
        <dbReference type="ARBA" id="ARBA00004141"/>
    </source>
</evidence>
<dbReference type="Pfam" id="PF20684">
    <property type="entry name" value="Fung_rhodopsin"/>
    <property type="match status" value="1"/>
</dbReference>
<dbReference type="PANTHER" id="PTHR33048">
    <property type="entry name" value="PTH11-LIKE INTEGRAL MEMBRANE PROTEIN (AFU_ORTHOLOGUE AFUA_5G11245)"/>
    <property type="match status" value="1"/>
</dbReference>
<keyword evidence="2 7" id="KW-0812">Transmembrane</keyword>
<accession>A0AAE0X000</accession>
<keyword evidence="3 7" id="KW-1133">Transmembrane helix</keyword>